<organism evidence="1 2">
    <name type="scientific">Cyclobacterium xiamenense</name>
    <dbReference type="NCBI Taxonomy" id="1297121"/>
    <lineage>
        <taxon>Bacteria</taxon>
        <taxon>Pseudomonadati</taxon>
        <taxon>Bacteroidota</taxon>
        <taxon>Cytophagia</taxon>
        <taxon>Cytophagales</taxon>
        <taxon>Cyclobacteriaceae</taxon>
        <taxon>Cyclobacterium</taxon>
    </lineage>
</organism>
<dbReference type="Proteomes" id="UP000199403">
    <property type="component" value="Unassembled WGS sequence"/>
</dbReference>
<gene>
    <name evidence="1" type="ORF">SAMN05192553_10568</name>
</gene>
<dbReference type="EMBL" id="FNZH01000005">
    <property type="protein sequence ID" value="SEJ55704.1"/>
    <property type="molecule type" value="Genomic_DNA"/>
</dbReference>
<dbReference type="AlphaFoldDB" id="A0A1H6ZU49"/>
<proteinExistence type="predicted"/>
<protein>
    <submittedName>
        <fullName evidence="1">Uncharacterized protein</fullName>
    </submittedName>
</protein>
<name>A0A1H6ZU49_9BACT</name>
<keyword evidence="2" id="KW-1185">Reference proteome</keyword>
<accession>A0A1H6ZU49</accession>
<reference evidence="2" key="1">
    <citation type="submission" date="2016-10" db="EMBL/GenBank/DDBJ databases">
        <authorList>
            <person name="Varghese N."/>
            <person name="Submissions S."/>
        </authorList>
    </citation>
    <scope>NUCLEOTIDE SEQUENCE [LARGE SCALE GENOMIC DNA]</scope>
    <source>
        <strain evidence="2">IBRC-M 10761</strain>
    </source>
</reference>
<dbReference type="STRING" id="1416801.SAMN05192553_10568"/>
<sequence length="29" mass="3435">MMTEVKENTIKEFMKKDDYSISPGPDPFR</sequence>
<evidence type="ECO:0000313" key="2">
    <source>
        <dbReference type="Proteomes" id="UP000199403"/>
    </source>
</evidence>
<evidence type="ECO:0000313" key="1">
    <source>
        <dbReference type="EMBL" id="SEJ55704.1"/>
    </source>
</evidence>